<dbReference type="Pfam" id="PF21832">
    <property type="entry name" value="DUF6892"/>
    <property type="match status" value="1"/>
</dbReference>
<dbReference type="OrthoDB" id="355909at2"/>
<gene>
    <name evidence="3" type="ORF">DQQ10_07410</name>
</gene>
<reference evidence="3 4" key="1">
    <citation type="submission" date="2018-06" db="EMBL/GenBank/DDBJ databases">
        <title>Chryseolinea flavus sp. nov., a member of the phylum Bacteroidetes isolated from soil.</title>
        <authorList>
            <person name="Li Y."/>
            <person name="Wang J."/>
        </authorList>
    </citation>
    <scope>NUCLEOTIDE SEQUENCE [LARGE SCALE GENOMIC DNA]</scope>
    <source>
        <strain evidence="3 4">SDU1-6</strain>
    </source>
</reference>
<evidence type="ECO:0008006" key="5">
    <source>
        <dbReference type="Google" id="ProtNLM"/>
    </source>
</evidence>
<name>A0A364Y686_9BACT</name>
<proteinExistence type="predicted"/>
<feature type="domain" description="DUF6892" evidence="1">
    <location>
        <begin position="160"/>
        <end position="295"/>
    </location>
</feature>
<organism evidence="3 4">
    <name type="scientific">Pseudochryseolinea flava</name>
    <dbReference type="NCBI Taxonomy" id="2059302"/>
    <lineage>
        <taxon>Bacteria</taxon>
        <taxon>Pseudomonadati</taxon>
        <taxon>Bacteroidota</taxon>
        <taxon>Cytophagia</taxon>
        <taxon>Cytophagales</taxon>
        <taxon>Fulvivirgaceae</taxon>
        <taxon>Pseudochryseolinea</taxon>
    </lineage>
</organism>
<dbReference type="InterPro" id="IPR054187">
    <property type="entry name" value="DUF6892"/>
</dbReference>
<feature type="domain" description="DUF7738" evidence="2">
    <location>
        <begin position="7"/>
        <end position="98"/>
    </location>
</feature>
<dbReference type="Proteomes" id="UP000251889">
    <property type="component" value="Unassembled WGS sequence"/>
</dbReference>
<accession>A0A364Y686</accession>
<sequence length="296" mass="34508">MQTTLDITLTRDEILINKNAVKLPTSINILTDILGPARLSKKKYNQIYTWDALGLLAYSKNGKIVEGINIPIVSNTYDFSPTQNFSGTLTIDGHDYRKLPIVKEKKRDRHFKIELGAHSVFISLTDEDSSRDIDITAFTPPPPVEDPDRYKFKKAEGEKMAFVDFNFKLCVVQELMYMRDILKPRFDVYEFVERYKERQIDIEEEGYDIIPEVRAYFDKLEIDNKYADIITTIEQDGGNDIYMHIFPFWTGETDDFNIQVFTDVDQFKNLKSMTLFYDKNEKAIQQELKAKDIEVS</sequence>
<dbReference type="InterPro" id="IPR056640">
    <property type="entry name" value="DUF7738"/>
</dbReference>
<keyword evidence="4" id="KW-1185">Reference proteome</keyword>
<dbReference type="AlphaFoldDB" id="A0A364Y686"/>
<dbReference type="EMBL" id="QMFY01000002">
    <property type="protein sequence ID" value="RAW02352.1"/>
    <property type="molecule type" value="Genomic_DNA"/>
</dbReference>
<comment type="caution">
    <text evidence="3">The sequence shown here is derived from an EMBL/GenBank/DDBJ whole genome shotgun (WGS) entry which is preliminary data.</text>
</comment>
<dbReference type="RefSeq" id="WP_112746174.1">
    <property type="nucleotide sequence ID" value="NZ_QMFY01000002.1"/>
</dbReference>
<protein>
    <recommendedName>
        <fullName evidence="5">DUF3471 domain-containing protein</fullName>
    </recommendedName>
</protein>
<evidence type="ECO:0000313" key="4">
    <source>
        <dbReference type="Proteomes" id="UP000251889"/>
    </source>
</evidence>
<evidence type="ECO:0000259" key="1">
    <source>
        <dbReference type="Pfam" id="PF21832"/>
    </source>
</evidence>
<dbReference type="Pfam" id="PF24880">
    <property type="entry name" value="DUF7738"/>
    <property type="match status" value="1"/>
</dbReference>
<evidence type="ECO:0000259" key="2">
    <source>
        <dbReference type="Pfam" id="PF24880"/>
    </source>
</evidence>
<evidence type="ECO:0000313" key="3">
    <source>
        <dbReference type="EMBL" id="RAW02352.1"/>
    </source>
</evidence>